<keyword evidence="2" id="KW-1185">Reference proteome</keyword>
<organism evidence="1 2">
    <name type="scientific">Gossypium stocksii</name>
    <dbReference type="NCBI Taxonomy" id="47602"/>
    <lineage>
        <taxon>Eukaryota</taxon>
        <taxon>Viridiplantae</taxon>
        <taxon>Streptophyta</taxon>
        <taxon>Embryophyta</taxon>
        <taxon>Tracheophyta</taxon>
        <taxon>Spermatophyta</taxon>
        <taxon>Magnoliopsida</taxon>
        <taxon>eudicotyledons</taxon>
        <taxon>Gunneridae</taxon>
        <taxon>Pentapetalae</taxon>
        <taxon>rosids</taxon>
        <taxon>malvids</taxon>
        <taxon>Malvales</taxon>
        <taxon>Malvaceae</taxon>
        <taxon>Malvoideae</taxon>
        <taxon>Gossypium</taxon>
    </lineage>
</organism>
<reference evidence="1 2" key="1">
    <citation type="journal article" date="2021" name="Plant Biotechnol. J.">
        <title>Multi-omics assisted identification of the key and species-specific regulatory components of drought-tolerant mechanisms in Gossypium stocksii.</title>
        <authorList>
            <person name="Yu D."/>
            <person name="Ke L."/>
            <person name="Zhang D."/>
            <person name="Wu Y."/>
            <person name="Sun Y."/>
            <person name="Mei J."/>
            <person name="Sun J."/>
            <person name="Sun Y."/>
        </authorList>
    </citation>
    <scope>NUCLEOTIDE SEQUENCE [LARGE SCALE GENOMIC DNA]</scope>
    <source>
        <strain evidence="2">cv. E1</strain>
        <tissue evidence="1">Leaf</tissue>
    </source>
</reference>
<evidence type="ECO:0000313" key="2">
    <source>
        <dbReference type="Proteomes" id="UP000828251"/>
    </source>
</evidence>
<dbReference type="AlphaFoldDB" id="A0A9D3ZQ41"/>
<protein>
    <submittedName>
        <fullName evidence="1">Uncharacterized protein</fullName>
    </submittedName>
</protein>
<dbReference type="Proteomes" id="UP000828251">
    <property type="component" value="Unassembled WGS sequence"/>
</dbReference>
<sequence length="87" mass="9625">MGQLVQLTLVQKGSNDTRAIRGKGKLKDDLNDGFSFSPKPVSVELPLLINQDPEEWISSAQDFFDFYNTVWMGLPRSGFGGCSANDK</sequence>
<evidence type="ECO:0000313" key="1">
    <source>
        <dbReference type="EMBL" id="KAH1056032.1"/>
    </source>
</evidence>
<comment type="caution">
    <text evidence="1">The sequence shown here is derived from an EMBL/GenBank/DDBJ whole genome shotgun (WGS) entry which is preliminary data.</text>
</comment>
<proteinExistence type="predicted"/>
<accession>A0A9D3ZQ41</accession>
<name>A0A9D3ZQ41_9ROSI</name>
<gene>
    <name evidence="1" type="ORF">J1N35_034097</name>
</gene>
<dbReference type="EMBL" id="JAIQCV010000010">
    <property type="protein sequence ID" value="KAH1056032.1"/>
    <property type="molecule type" value="Genomic_DNA"/>
</dbReference>